<evidence type="ECO:0000313" key="2">
    <source>
        <dbReference type="Proteomes" id="UP000467700"/>
    </source>
</evidence>
<comment type="caution">
    <text evidence="1">The sequence shown here is derived from an EMBL/GenBank/DDBJ whole genome shotgun (WGS) entry which is preliminary data.</text>
</comment>
<dbReference type="EMBL" id="CACVBS010000045">
    <property type="protein sequence ID" value="CAA7264576.1"/>
    <property type="molecule type" value="Genomic_DNA"/>
</dbReference>
<evidence type="ECO:0000313" key="1">
    <source>
        <dbReference type="EMBL" id="CAA7264576.1"/>
    </source>
</evidence>
<accession>A0A8S0WSJ1</accession>
<proteinExistence type="predicted"/>
<gene>
    <name evidence="1" type="ORF">AAE3_LOCUS6730</name>
</gene>
<organism evidence="1 2">
    <name type="scientific">Cyclocybe aegerita</name>
    <name type="common">Black poplar mushroom</name>
    <name type="synonym">Agrocybe aegerita</name>
    <dbReference type="NCBI Taxonomy" id="1973307"/>
    <lineage>
        <taxon>Eukaryota</taxon>
        <taxon>Fungi</taxon>
        <taxon>Dikarya</taxon>
        <taxon>Basidiomycota</taxon>
        <taxon>Agaricomycotina</taxon>
        <taxon>Agaricomycetes</taxon>
        <taxon>Agaricomycetidae</taxon>
        <taxon>Agaricales</taxon>
        <taxon>Agaricineae</taxon>
        <taxon>Bolbitiaceae</taxon>
        <taxon>Cyclocybe</taxon>
    </lineage>
</organism>
<reference evidence="1 2" key="1">
    <citation type="submission" date="2020-01" db="EMBL/GenBank/DDBJ databases">
        <authorList>
            <person name="Gupta K D."/>
        </authorList>
    </citation>
    <scope>NUCLEOTIDE SEQUENCE [LARGE SCALE GENOMIC DNA]</scope>
</reference>
<protein>
    <submittedName>
        <fullName evidence="1">Uncharacterized protein</fullName>
    </submittedName>
</protein>
<name>A0A8S0WSJ1_CYCAE</name>
<keyword evidence="2" id="KW-1185">Reference proteome</keyword>
<dbReference type="OrthoDB" id="10624412at2759"/>
<sequence>MFDYPWDEATLSILGKGATAIIESAEIHGLAGILETFFETFTGGGTHQGRGRHAGIDNLVTQIRASAYQDALGIYNAMTTEIAPSQQSVLQLVYKPLLDRNLGALDLYYGMVKSFSTKRLLVTQTVATLLTFAAKASKDVALQSLADAVLVLGSAVK</sequence>
<dbReference type="Proteomes" id="UP000467700">
    <property type="component" value="Unassembled WGS sequence"/>
</dbReference>
<dbReference type="AlphaFoldDB" id="A0A8S0WSJ1"/>